<dbReference type="Pfam" id="PF00046">
    <property type="entry name" value="Homeodomain"/>
    <property type="match status" value="1"/>
</dbReference>
<evidence type="ECO:0000313" key="9">
    <source>
        <dbReference type="Proteomes" id="UP001186944"/>
    </source>
</evidence>
<evidence type="ECO:0000256" key="5">
    <source>
        <dbReference type="PROSITE-ProRule" id="PRU00108"/>
    </source>
</evidence>
<reference evidence="8" key="1">
    <citation type="submission" date="2019-08" db="EMBL/GenBank/DDBJ databases">
        <title>The improved chromosome-level genome for the pearl oyster Pinctada fucata martensii using PacBio sequencing and Hi-C.</title>
        <authorList>
            <person name="Zheng Z."/>
        </authorList>
    </citation>
    <scope>NUCLEOTIDE SEQUENCE</scope>
    <source>
        <strain evidence="8">ZZ-2019</strain>
        <tissue evidence="8">Adductor muscle</tissue>
    </source>
</reference>
<feature type="domain" description="Homeobox" evidence="7">
    <location>
        <begin position="29"/>
        <end position="83"/>
    </location>
</feature>
<evidence type="ECO:0000256" key="1">
    <source>
        <dbReference type="ARBA" id="ARBA00004123"/>
    </source>
</evidence>
<dbReference type="EMBL" id="VSWD01000008">
    <property type="protein sequence ID" value="KAK3096216.1"/>
    <property type="molecule type" value="Genomic_DNA"/>
</dbReference>
<evidence type="ECO:0000313" key="8">
    <source>
        <dbReference type="EMBL" id="KAK3096216.1"/>
    </source>
</evidence>
<dbReference type="SMART" id="SM00389">
    <property type="entry name" value="HOX"/>
    <property type="match status" value="1"/>
</dbReference>
<evidence type="ECO:0000256" key="4">
    <source>
        <dbReference type="ARBA" id="ARBA00023242"/>
    </source>
</evidence>
<dbReference type="CDD" id="cd00086">
    <property type="entry name" value="homeodomain"/>
    <property type="match status" value="1"/>
</dbReference>
<dbReference type="PRINTS" id="PR00031">
    <property type="entry name" value="HTHREPRESSR"/>
</dbReference>
<dbReference type="FunFam" id="1.10.10.60:FF:000679">
    <property type="entry name" value="Homeobox protein aristaless"/>
    <property type="match status" value="1"/>
</dbReference>
<gene>
    <name evidence="8" type="ORF">FSP39_024569</name>
</gene>
<dbReference type="PANTHER" id="PTHR24329">
    <property type="entry name" value="HOMEOBOX PROTEIN ARISTALESS"/>
    <property type="match status" value="1"/>
</dbReference>
<evidence type="ECO:0000256" key="6">
    <source>
        <dbReference type="RuleBase" id="RU000682"/>
    </source>
</evidence>
<proteinExistence type="predicted"/>
<dbReference type="InterPro" id="IPR009057">
    <property type="entry name" value="Homeodomain-like_sf"/>
</dbReference>
<keyword evidence="2 5" id="KW-0238">DNA-binding</keyword>
<evidence type="ECO:0000256" key="2">
    <source>
        <dbReference type="ARBA" id="ARBA00023125"/>
    </source>
</evidence>
<feature type="DNA-binding region" description="Homeobox" evidence="5">
    <location>
        <begin position="31"/>
        <end position="84"/>
    </location>
</feature>
<evidence type="ECO:0000259" key="7">
    <source>
        <dbReference type="PROSITE" id="PS50071"/>
    </source>
</evidence>
<name>A0AA88YGA7_PINIB</name>
<dbReference type="PROSITE" id="PS50071">
    <property type="entry name" value="HOMEOBOX_2"/>
    <property type="match status" value="1"/>
</dbReference>
<dbReference type="InterPro" id="IPR017970">
    <property type="entry name" value="Homeobox_CS"/>
</dbReference>
<organism evidence="8 9">
    <name type="scientific">Pinctada imbricata</name>
    <name type="common">Atlantic pearl-oyster</name>
    <name type="synonym">Pinctada martensii</name>
    <dbReference type="NCBI Taxonomy" id="66713"/>
    <lineage>
        <taxon>Eukaryota</taxon>
        <taxon>Metazoa</taxon>
        <taxon>Spiralia</taxon>
        <taxon>Lophotrochozoa</taxon>
        <taxon>Mollusca</taxon>
        <taxon>Bivalvia</taxon>
        <taxon>Autobranchia</taxon>
        <taxon>Pteriomorphia</taxon>
        <taxon>Pterioida</taxon>
        <taxon>Pterioidea</taxon>
        <taxon>Pteriidae</taxon>
        <taxon>Pinctada</taxon>
    </lineage>
</organism>
<dbReference type="GO" id="GO:0000981">
    <property type="term" value="F:DNA-binding transcription factor activity, RNA polymerase II-specific"/>
    <property type="evidence" value="ECO:0007669"/>
    <property type="project" value="InterPro"/>
</dbReference>
<dbReference type="GO" id="GO:0005634">
    <property type="term" value="C:nucleus"/>
    <property type="evidence" value="ECO:0007669"/>
    <property type="project" value="UniProtKB-SubCell"/>
</dbReference>
<dbReference type="AlphaFoldDB" id="A0AA88YGA7"/>
<comment type="caution">
    <text evidence="8">The sequence shown here is derived from an EMBL/GenBank/DDBJ whole genome shotgun (WGS) entry which is preliminary data.</text>
</comment>
<keyword evidence="4 5" id="KW-0539">Nucleus</keyword>
<dbReference type="Proteomes" id="UP001186944">
    <property type="component" value="Unassembled WGS sequence"/>
</dbReference>
<protein>
    <recommendedName>
        <fullName evidence="7">Homeobox domain-containing protein</fullName>
    </recommendedName>
</protein>
<dbReference type="InterPro" id="IPR001356">
    <property type="entry name" value="HD"/>
</dbReference>
<dbReference type="SUPFAM" id="SSF46689">
    <property type="entry name" value="Homeodomain-like"/>
    <property type="match status" value="1"/>
</dbReference>
<sequence>MLHETNSSRTLFILLKIHALEVLYLFNSRTTFSSYQLREMEKSFRKAPYPDVVTREELARRLSLNESRVQIWFQNRRAKWRKGVSPKVVITGLY</sequence>
<keyword evidence="3 5" id="KW-0371">Homeobox</keyword>
<dbReference type="Gene3D" id="1.10.10.60">
    <property type="entry name" value="Homeodomain-like"/>
    <property type="match status" value="1"/>
</dbReference>
<dbReference type="GO" id="GO:0000977">
    <property type="term" value="F:RNA polymerase II transcription regulatory region sequence-specific DNA binding"/>
    <property type="evidence" value="ECO:0007669"/>
    <property type="project" value="TreeGrafter"/>
</dbReference>
<dbReference type="InterPro" id="IPR000047">
    <property type="entry name" value="HTH_motif"/>
</dbReference>
<dbReference type="PROSITE" id="PS00027">
    <property type="entry name" value="HOMEOBOX_1"/>
    <property type="match status" value="1"/>
</dbReference>
<accession>A0AA88YGA7</accession>
<evidence type="ECO:0000256" key="3">
    <source>
        <dbReference type="ARBA" id="ARBA00023155"/>
    </source>
</evidence>
<keyword evidence="9" id="KW-1185">Reference proteome</keyword>
<dbReference type="PANTHER" id="PTHR24329:SF543">
    <property type="entry name" value="FI01017P-RELATED"/>
    <property type="match status" value="1"/>
</dbReference>
<dbReference type="InterPro" id="IPR050649">
    <property type="entry name" value="Paired_Homeobox_TFs"/>
</dbReference>
<comment type="subcellular location">
    <subcellularLocation>
        <location evidence="1 5 6">Nucleus</location>
    </subcellularLocation>
</comment>